<dbReference type="EMBL" id="CAJFCV020000006">
    <property type="protein sequence ID" value="CAG9131399.1"/>
    <property type="molecule type" value="Genomic_DNA"/>
</dbReference>
<dbReference type="Proteomes" id="UP000582659">
    <property type="component" value="Unassembled WGS sequence"/>
</dbReference>
<dbReference type="EMBL" id="CAJFDI010000006">
    <property type="protein sequence ID" value="CAD5235177.1"/>
    <property type="molecule type" value="Genomic_DNA"/>
</dbReference>
<dbReference type="AlphaFoldDB" id="A0A1I7RKA7"/>
<evidence type="ECO:0000313" key="6">
    <source>
        <dbReference type="WBParaSite" id="BXY_0114000.1"/>
    </source>
</evidence>
<feature type="transmembrane region" description="Helical" evidence="1">
    <location>
        <begin position="206"/>
        <end position="229"/>
    </location>
</feature>
<accession>A0A1I7RKA7</accession>
<feature type="transmembrane region" description="Helical" evidence="1">
    <location>
        <begin position="24"/>
        <end position="43"/>
    </location>
</feature>
<keyword evidence="5" id="KW-1185">Reference proteome</keyword>
<dbReference type="PANTHER" id="PTHR22941">
    <property type="entry name" value="SERPENTINE RECEPTOR"/>
    <property type="match status" value="1"/>
</dbReference>
<feature type="transmembrane region" description="Helical" evidence="1">
    <location>
        <begin position="99"/>
        <end position="118"/>
    </location>
</feature>
<dbReference type="Proteomes" id="UP000095284">
    <property type="component" value="Unplaced"/>
</dbReference>
<proteinExistence type="predicted"/>
<dbReference type="InterPro" id="IPR019422">
    <property type="entry name" value="7TM_GPCR_serpentine_rcpt_Srh"/>
</dbReference>
<dbReference type="Pfam" id="PF10318">
    <property type="entry name" value="7TM_GPCR_Srh"/>
    <property type="match status" value="1"/>
</dbReference>
<reference evidence="6" key="1">
    <citation type="submission" date="2016-11" db="UniProtKB">
        <authorList>
            <consortium name="WormBaseParasite"/>
        </authorList>
    </citation>
    <scope>IDENTIFICATION</scope>
</reference>
<reference evidence="3" key="2">
    <citation type="submission" date="2020-08" db="EMBL/GenBank/DDBJ databases">
        <authorList>
            <person name="Kikuchi T."/>
        </authorList>
    </citation>
    <scope>NUCLEOTIDE SEQUENCE</scope>
    <source>
        <strain evidence="2">Ka4C1</strain>
    </source>
</reference>
<keyword evidence="1" id="KW-0812">Transmembrane</keyword>
<sequence length="346" mass="39604">MGILLNATELPSKDLLAVYHAFEYAMFAFTILIVGYTLTVMSISPSKGLGKYKWYLIHGIIWGFFFDAMSSLIGAVTLFPLPCYYGVNLASKITGNMQIFYFWVGANCMIGKIYATFIQFEHRFQQALPLDSWYRTFLGFLHGRYEIHIRVLLYLFVFATVNIPWVMLLPNQEDQRSFLSNMDPVLAWIYHENPSTTCFSGGVSSLIANIAAAWGALLVLAQVFLLFFIYVSIHQSKFTPNTYRLQMMLFWSLVAQMVVLFVFMMGPGILYLAGATLGLRNMPRISVYCFFFFVSHTTVDSLMLLFFIKPYRRVVLLSVRRILNTTNILDQRSTVSGTTVEIKMVK</sequence>
<feature type="transmembrane region" description="Helical" evidence="1">
    <location>
        <begin position="55"/>
        <end position="79"/>
    </location>
</feature>
<dbReference type="PANTHER" id="PTHR22941:SF26">
    <property type="entry name" value="SERPENTINE RECEPTOR, CLASS H"/>
    <property type="match status" value="1"/>
</dbReference>
<feature type="transmembrane region" description="Helical" evidence="1">
    <location>
        <begin position="285"/>
        <end position="308"/>
    </location>
</feature>
<name>A0A1I7RKA7_BURXY</name>
<feature type="transmembrane region" description="Helical" evidence="1">
    <location>
        <begin position="151"/>
        <end position="169"/>
    </location>
</feature>
<evidence type="ECO:0000313" key="2">
    <source>
        <dbReference type="EMBL" id="CAD5235177.1"/>
    </source>
</evidence>
<keyword evidence="1" id="KW-0472">Membrane</keyword>
<dbReference type="InterPro" id="IPR053220">
    <property type="entry name" value="Nematode_rcpt-like_serp_H"/>
</dbReference>
<protein>
    <submittedName>
        <fullName evidence="2">(pine wood nematode) hypothetical protein</fullName>
    </submittedName>
</protein>
<gene>
    <name evidence="2" type="ORF">BXYJ_LOCUS15268</name>
</gene>
<evidence type="ECO:0000313" key="5">
    <source>
        <dbReference type="Proteomes" id="UP000659654"/>
    </source>
</evidence>
<feature type="transmembrane region" description="Helical" evidence="1">
    <location>
        <begin position="249"/>
        <end position="273"/>
    </location>
</feature>
<organism evidence="4 6">
    <name type="scientific">Bursaphelenchus xylophilus</name>
    <name type="common">Pinewood nematode worm</name>
    <name type="synonym">Aphelenchoides xylophilus</name>
    <dbReference type="NCBI Taxonomy" id="6326"/>
    <lineage>
        <taxon>Eukaryota</taxon>
        <taxon>Metazoa</taxon>
        <taxon>Ecdysozoa</taxon>
        <taxon>Nematoda</taxon>
        <taxon>Chromadorea</taxon>
        <taxon>Rhabditida</taxon>
        <taxon>Tylenchina</taxon>
        <taxon>Tylenchomorpha</taxon>
        <taxon>Aphelenchoidea</taxon>
        <taxon>Aphelenchoididae</taxon>
        <taxon>Bursaphelenchus</taxon>
    </lineage>
</organism>
<evidence type="ECO:0000313" key="4">
    <source>
        <dbReference type="Proteomes" id="UP000095284"/>
    </source>
</evidence>
<dbReference type="OrthoDB" id="5873607at2759"/>
<dbReference type="WBParaSite" id="BXY_0114000.1">
    <property type="protein sequence ID" value="BXY_0114000.1"/>
    <property type="gene ID" value="BXY_0114000"/>
</dbReference>
<evidence type="ECO:0000313" key="3">
    <source>
        <dbReference type="EMBL" id="CAG9131399.1"/>
    </source>
</evidence>
<keyword evidence="1" id="KW-1133">Transmembrane helix</keyword>
<dbReference type="Proteomes" id="UP000659654">
    <property type="component" value="Unassembled WGS sequence"/>
</dbReference>
<evidence type="ECO:0000256" key="1">
    <source>
        <dbReference type="SAM" id="Phobius"/>
    </source>
</evidence>